<evidence type="ECO:0000256" key="1">
    <source>
        <dbReference type="ARBA" id="ARBA00023239"/>
    </source>
</evidence>
<proteinExistence type="predicted"/>
<keyword evidence="4" id="KW-1185">Reference proteome</keyword>
<dbReference type="InterPro" id="IPR032466">
    <property type="entry name" value="Metal_Hydrolase"/>
</dbReference>
<dbReference type="eggNOG" id="COG2159">
    <property type="taxonomic scope" value="Bacteria"/>
</dbReference>
<dbReference type="KEGG" id="dgi:Desgi_2990"/>
<dbReference type="EMBL" id="CP003273">
    <property type="protein sequence ID" value="AGL02375.1"/>
    <property type="molecule type" value="Genomic_DNA"/>
</dbReference>
<dbReference type="PANTHER" id="PTHR21240">
    <property type="entry name" value="2-AMINO-3-CARBOXYLMUCONATE-6-SEMIALDEHYDE DECARBOXYLASE"/>
    <property type="match status" value="1"/>
</dbReference>
<organism evidence="3 4">
    <name type="scientific">Desulfoscipio gibsoniae DSM 7213</name>
    <dbReference type="NCBI Taxonomy" id="767817"/>
    <lineage>
        <taxon>Bacteria</taxon>
        <taxon>Bacillati</taxon>
        <taxon>Bacillota</taxon>
        <taxon>Clostridia</taxon>
        <taxon>Eubacteriales</taxon>
        <taxon>Desulfallaceae</taxon>
        <taxon>Desulfoscipio</taxon>
    </lineage>
</organism>
<evidence type="ECO:0000313" key="4">
    <source>
        <dbReference type="Proteomes" id="UP000013520"/>
    </source>
</evidence>
<dbReference type="HOGENOM" id="CLU_1018240_0_0_9"/>
<feature type="domain" description="Amidohydrolase-related" evidence="2">
    <location>
        <begin position="77"/>
        <end position="272"/>
    </location>
</feature>
<accession>R4KP74</accession>
<reference evidence="3 4" key="1">
    <citation type="submission" date="2012-01" db="EMBL/GenBank/DDBJ databases">
        <title>Complete sequence of Desulfotomaculum gibsoniae DSM 7213.</title>
        <authorList>
            <consortium name="US DOE Joint Genome Institute"/>
            <person name="Lucas S."/>
            <person name="Han J."/>
            <person name="Lapidus A."/>
            <person name="Cheng J.-F."/>
            <person name="Goodwin L."/>
            <person name="Pitluck S."/>
            <person name="Peters L."/>
            <person name="Ovchinnikova G."/>
            <person name="Teshima H."/>
            <person name="Detter J.C."/>
            <person name="Han C."/>
            <person name="Tapia R."/>
            <person name="Land M."/>
            <person name="Hauser L."/>
            <person name="Kyrpides N."/>
            <person name="Ivanova N."/>
            <person name="Pagani I."/>
            <person name="Parshina S."/>
            <person name="Plugge C."/>
            <person name="Muyzer G."/>
            <person name="Kuever J."/>
            <person name="Ivanova A."/>
            <person name="Nazina T."/>
            <person name="Klenk H.-P."/>
            <person name="Brambilla E."/>
            <person name="Spring S."/>
            <person name="Stams A.F."/>
            <person name="Woyke T."/>
        </authorList>
    </citation>
    <scope>NUCLEOTIDE SEQUENCE [LARGE SCALE GENOMIC DNA]</scope>
    <source>
        <strain evidence="3 4">DSM 7213</strain>
    </source>
</reference>
<dbReference type="SUPFAM" id="SSF51556">
    <property type="entry name" value="Metallo-dependent hydrolases"/>
    <property type="match status" value="1"/>
</dbReference>
<dbReference type="Pfam" id="PF04909">
    <property type="entry name" value="Amidohydro_2"/>
    <property type="match status" value="1"/>
</dbReference>
<dbReference type="InterPro" id="IPR032465">
    <property type="entry name" value="ACMSD"/>
</dbReference>
<dbReference type="AlphaFoldDB" id="R4KP74"/>
<dbReference type="STRING" id="767817.Desgi_2990"/>
<dbReference type="GO" id="GO:0016787">
    <property type="term" value="F:hydrolase activity"/>
    <property type="evidence" value="ECO:0007669"/>
    <property type="project" value="UniProtKB-KW"/>
</dbReference>
<keyword evidence="1" id="KW-0456">Lyase</keyword>
<dbReference type="InterPro" id="IPR006680">
    <property type="entry name" value="Amidohydro-rel"/>
</dbReference>
<keyword evidence="3" id="KW-0378">Hydrolase</keyword>
<dbReference type="GO" id="GO:0016831">
    <property type="term" value="F:carboxy-lyase activity"/>
    <property type="evidence" value="ECO:0007669"/>
    <property type="project" value="InterPro"/>
</dbReference>
<protein>
    <submittedName>
        <fullName evidence="3">Putative TIM-barrel fold metal-dependent hydrolase</fullName>
    </submittedName>
</protein>
<dbReference type="CDD" id="cd01292">
    <property type="entry name" value="metallo-dependent_hydrolases"/>
    <property type="match status" value="1"/>
</dbReference>
<dbReference type="Gene3D" id="3.20.20.140">
    <property type="entry name" value="Metal-dependent hydrolases"/>
    <property type="match status" value="1"/>
</dbReference>
<sequence>MIIDGHAHSCGEFFASEKIIAKLNELNVDKVVLCPGVNNGPKNYNYIPGLAKIFSTTDILLSANKIIKLLSKIQQPDDIMQRNEYVYSLYLKYPDRIIQFFLADPSSNQIDTDLHEKFNSWGFNGIKLHQCTQSFEYASPGLEVIINFAREKEIPIFIHLRSTGNILKFIDIARKYSKVNFIIAHLIGLESFIKHKTILNNLYFEISPAPLISLKRIYMAIDHFGAGKVILGSDTPFGKDNLRKNIEKVTQLNISDREKELILGGNLQRILKL</sequence>
<evidence type="ECO:0000313" key="3">
    <source>
        <dbReference type="EMBL" id="AGL02375.1"/>
    </source>
</evidence>
<dbReference type="OrthoDB" id="9771932at2"/>
<dbReference type="RefSeq" id="WP_006520763.1">
    <property type="nucleotide sequence ID" value="NC_021184.1"/>
</dbReference>
<evidence type="ECO:0000259" key="2">
    <source>
        <dbReference type="Pfam" id="PF04909"/>
    </source>
</evidence>
<dbReference type="Proteomes" id="UP000013520">
    <property type="component" value="Chromosome"/>
</dbReference>
<name>R4KP74_9FIRM</name>
<gene>
    <name evidence="3" type="ORF">Desgi_2990</name>
</gene>